<dbReference type="EMBL" id="BK015344">
    <property type="protein sequence ID" value="DAE02359.1"/>
    <property type="molecule type" value="Genomic_DNA"/>
</dbReference>
<organism evidence="1">
    <name type="scientific">Herelleviridae sp. cttEB8</name>
    <dbReference type="NCBI Taxonomy" id="2825832"/>
    <lineage>
        <taxon>Viruses</taxon>
        <taxon>Duplodnaviria</taxon>
        <taxon>Heunggongvirae</taxon>
        <taxon>Uroviricota</taxon>
        <taxon>Caudoviricetes</taxon>
        <taxon>Herelleviridae</taxon>
    </lineage>
</organism>
<sequence>MLSIVTIHASTLFQYVILSNSALSSLNSLFPFDMTKIRLSFDIYVN</sequence>
<reference evidence="1" key="1">
    <citation type="journal article" date="2021" name="Proc. Natl. Acad. Sci. U.S.A.">
        <title>A Catalog of Tens of Thousands of Viruses from Human Metagenomes Reveals Hidden Associations with Chronic Diseases.</title>
        <authorList>
            <person name="Tisza M.J."/>
            <person name="Buck C.B."/>
        </authorList>
    </citation>
    <scope>NUCLEOTIDE SEQUENCE</scope>
    <source>
        <strain evidence="1">CttEB8</strain>
    </source>
</reference>
<accession>A0A8S5P5F4</accession>
<evidence type="ECO:0000313" key="1">
    <source>
        <dbReference type="EMBL" id="DAE02359.1"/>
    </source>
</evidence>
<proteinExistence type="predicted"/>
<protein>
    <submittedName>
        <fullName evidence="1">Uncharacterized protein</fullName>
    </submittedName>
</protein>
<name>A0A8S5P5F4_9CAUD</name>